<dbReference type="PROSITE" id="PS50035">
    <property type="entry name" value="PLD"/>
    <property type="match status" value="1"/>
</dbReference>
<dbReference type="PANTHER" id="PTHR21248:SF12">
    <property type="entry name" value="CARDIOLIPIN SYNTHASE C"/>
    <property type="match status" value="1"/>
</dbReference>
<dbReference type="InterPro" id="IPR025202">
    <property type="entry name" value="PLD-like_dom"/>
</dbReference>
<dbReference type="PANTHER" id="PTHR21248">
    <property type="entry name" value="CARDIOLIPIN SYNTHASE"/>
    <property type="match status" value="1"/>
</dbReference>
<gene>
    <name evidence="2" type="ORF">FVW59_12685</name>
</gene>
<sequence length="538" mass="59281">MQVTIEPSITRHSRGIRMSKRRLNRTGLPVLIALVLGFLGACASVPDPASYEKPASHALTDTQGTRLGQLVREGLGDIADQSAFYPLVDGMDAFVARMAVVAAAERSLDVQYYIWHNDTSGVLLVNELLKAADRGVRVRLLLDDLDTAGKDAFLARFDAHPNIEVRLYNPFGYRGSRGIGFAGDLKRLNHRMHNKSLTADNQVTVVGGRNIGNEYFGAVAHTAFQDLDVMGVGPVVGKVSTMFDRYWNSDVVVPVAAFGLDDGSSDDTLPQARAALEQRAAEYMDSDYVRAIRADGALERLQLSKMTFLRGRATLLYDSPDKVTATEITADTHLAPQLAPLFTEARGEVVIVSPYFVPGEKLVDFFGDLADKGVRVRIITNSLAANDVGLVHAGYMRYREALIRRGVEMYEYKPDPSQITRNKKWIGSSEASLHAKTMGSGHQRVFVGSFNLDPRSIALNTEMGILIENETVATQLHDSFDTMVGRQAYRVELVDGKLRWTDPGTDGQAIIYDTEPHTTWWQRFAAGTLSLIVPESML</sequence>
<dbReference type="AlphaFoldDB" id="A0A5C8ZTE8"/>
<proteinExistence type="predicted"/>
<evidence type="ECO:0000259" key="1">
    <source>
        <dbReference type="PROSITE" id="PS50035"/>
    </source>
</evidence>
<feature type="domain" description="PLD phosphodiesterase" evidence="1">
    <location>
        <begin position="188"/>
        <end position="215"/>
    </location>
</feature>
<dbReference type="InterPro" id="IPR001736">
    <property type="entry name" value="PLipase_D/transphosphatidylase"/>
</dbReference>
<accession>A0A5C8ZTE8</accession>
<dbReference type="Gene3D" id="3.30.870.10">
    <property type="entry name" value="Endonuclease Chain A"/>
    <property type="match status" value="2"/>
</dbReference>
<name>A0A5C8ZTE8_9GAMM</name>
<organism evidence="2 3">
    <name type="scientific">Parahaliea aestuarii</name>
    <dbReference type="NCBI Taxonomy" id="1852021"/>
    <lineage>
        <taxon>Bacteria</taxon>
        <taxon>Pseudomonadati</taxon>
        <taxon>Pseudomonadota</taxon>
        <taxon>Gammaproteobacteria</taxon>
        <taxon>Cellvibrionales</taxon>
        <taxon>Halieaceae</taxon>
        <taxon>Parahaliea</taxon>
    </lineage>
</organism>
<dbReference type="OrthoDB" id="9814092at2"/>
<dbReference type="GO" id="GO:0030572">
    <property type="term" value="F:phosphatidyltransferase activity"/>
    <property type="evidence" value="ECO:0007669"/>
    <property type="project" value="UniProtKB-ARBA"/>
</dbReference>
<dbReference type="CDD" id="cd09111">
    <property type="entry name" value="PLDc_ymdC_like_1"/>
    <property type="match status" value="1"/>
</dbReference>
<dbReference type="Proteomes" id="UP000321933">
    <property type="component" value="Unassembled WGS sequence"/>
</dbReference>
<comment type="caution">
    <text evidence="2">The sequence shown here is derived from an EMBL/GenBank/DDBJ whole genome shotgun (WGS) entry which is preliminary data.</text>
</comment>
<dbReference type="EMBL" id="VRYZ01000005">
    <property type="protein sequence ID" value="TXS91059.1"/>
    <property type="molecule type" value="Genomic_DNA"/>
</dbReference>
<keyword evidence="3" id="KW-1185">Reference proteome</keyword>
<dbReference type="Pfam" id="PF13091">
    <property type="entry name" value="PLDc_2"/>
    <property type="match status" value="2"/>
</dbReference>
<dbReference type="CDD" id="cd09113">
    <property type="entry name" value="PLDc_ymdC_like_2"/>
    <property type="match status" value="1"/>
</dbReference>
<protein>
    <submittedName>
        <fullName evidence="2">Phospholipase D family protein</fullName>
    </submittedName>
</protein>
<dbReference type="SMART" id="SM00155">
    <property type="entry name" value="PLDc"/>
    <property type="match status" value="2"/>
</dbReference>
<dbReference type="SUPFAM" id="SSF56024">
    <property type="entry name" value="Phospholipase D/nuclease"/>
    <property type="match status" value="2"/>
</dbReference>
<reference evidence="2 3" key="1">
    <citation type="submission" date="2019-08" db="EMBL/GenBank/DDBJ databases">
        <title>Parahaliea maris sp. nov., isolated from the surface seawater.</title>
        <authorList>
            <person name="Liu Y."/>
        </authorList>
    </citation>
    <scope>NUCLEOTIDE SEQUENCE [LARGE SCALE GENOMIC DNA]</scope>
    <source>
        <strain evidence="2 3">S2-26</strain>
    </source>
</reference>
<evidence type="ECO:0000313" key="2">
    <source>
        <dbReference type="EMBL" id="TXS91059.1"/>
    </source>
</evidence>
<dbReference type="GO" id="GO:0032049">
    <property type="term" value="P:cardiolipin biosynthetic process"/>
    <property type="evidence" value="ECO:0007669"/>
    <property type="project" value="UniProtKB-ARBA"/>
</dbReference>
<evidence type="ECO:0000313" key="3">
    <source>
        <dbReference type="Proteomes" id="UP000321933"/>
    </source>
</evidence>